<keyword evidence="4" id="KW-1185">Reference proteome</keyword>
<dbReference type="InterPro" id="IPR001789">
    <property type="entry name" value="Sig_transdc_resp-reg_receiver"/>
</dbReference>
<evidence type="ECO:0000259" key="2">
    <source>
        <dbReference type="PROSITE" id="PS50110"/>
    </source>
</evidence>
<dbReference type="Pfam" id="PF00072">
    <property type="entry name" value="Response_reg"/>
    <property type="match status" value="1"/>
</dbReference>
<keyword evidence="1" id="KW-0597">Phosphoprotein</keyword>
<evidence type="ECO:0000313" key="4">
    <source>
        <dbReference type="Proteomes" id="UP000293874"/>
    </source>
</evidence>
<dbReference type="SUPFAM" id="SSF52172">
    <property type="entry name" value="CheY-like"/>
    <property type="match status" value="1"/>
</dbReference>
<organism evidence="3 4">
    <name type="scientific">Pseudobacter ginsenosidimutans</name>
    <dbReference type="NCBI Taxonomy" id="661488"/>
    <lineage>
        <taxon>Bacteria</taxon>
        <taxon>Pseudomonadati</taxon>
        <taxon>Bacteroidota</taxon>
        <taxon>Chitinophagia</taxon>
        <taxon>Chitinophagales</taxon>
        <taxon>Chitinophagaceae</taxon>
        <taxon>Pseudobacter</taxon>
    </lineage>
</organism>
<dbReference type="PROSITE" id="PS50110">
    <property type="entry name" value="RESPONSE_REGULATORY"/>
    <property type="match status" value="1"/>
</dbReference>
<comment type="caution">
    <text evidence="3">The sequence shown here is derived from an EMBL/GenBank/DDBJ whole genome shotgun (WGS) entry which is preliminary data.</text>
</comment>
<proteinExistence type="predicted"/>
<dbReference type="Gene3D" id="3.40.50.2300">
    <property type="match status" value="1"/>
</dbReference>
<feature type="modified residue" description="4-aspartylphosphate" evidence="1">
    <location>
        <position position="48"/>
    </location>
</feature>
<gene>
    <name evidence="3" type="ORF">EV199_0222</name>
</gene>
<accession>A0A4Q7N2Q3</accession>
<evidence type="ECO:0000313" key="3">
    <source>
        <dbReference type="EMBL" id="RZS74375.1"/>
    </source>
</evidence>
<feature type="domain" description="Response regulatory" evidence="2">
    <location>
        <begin position="1"/>
        <end position="105"/>
    </location>
</feature>
<evidence type="ECO:0000256" key="1">
    <source>
        <dbReference type="PROSITE-ProRule" id="PRU00169"/>
    </source>
</evidence>
<dbReference type="OrthoDB" id="9789181at2"/>
<dbReference type="AlphaFoldDB" id="A0A4Q7N2Q3"/>
<dbReference type="CDD" id="cd00156">
    <property type="entry name" value="REC"/>
    <property type="match status" value="1"/>
</dbReference>
<dbReference type="RefSeq" id="WP_158643930.1">
    <property type="nucleotide sequence ID" value="NZ_CP042431.1"/>
</dbReference>
<name>A0A4Q7N2Q3_9BACT</name>
<reference evidence="3 4" key="1">
    <citation type="submission" date="2019-02" db="EMBL/GenBank/DDBJ databases">
        <title>Genomic Encyclopedia of Type Strains, Phase IV (KMG-IV): sequencing the most valuable type-strain genomes for metagenomic binning, comparative biology and taxonomic classification.</title>
        <authorList>
            <person name="Goeker M."/>
        </authorList>
    </citation>
    <scope>NUCLEOTIDE SEQUENCE [LARGE SCALE GENOMIC DNA]</scope>
    <source>
        <strain evidence="3 4">DSM 18116</strain>
    </source>
</reference>
<sequence length="105" mass="12181">MIIDDEQDLCSLLKVYFSRKNYVVHYTHTLQEGVQEMQTLHPDILFLDNNLPDGIGWMQVESFLKVNPELKLYLMSGYQPKTPDIPGLQFQVLTKPISFADLDHL</sequence>
<dbReference type="Proteomes" id="UP000293874">
    <property type="component" value="Unassembled WGS sequence"/>
</dbReference>
<protein>
    <submittedName>
        <fullName evidence="3">Response regulator receiver domain-containing protein</fullName>
    </submittedName>
</protein>
<dbReference type="EMBL" id="SGXA01000001">
    <property type="protein sequence ID" value="RZS74375.1"/>
    <property type="molecule type" value="Genomic_DNA"/>
</dbReference>
<dbReference type="GO" id="GO:0000160">
    <property type="term" value="P:phosphorelay signal transduction system"/>
    <property type="evidence" value="ECO:0007669"/>
    <property type="project" value="InterPro"/>
</dbReference>
<dbReference type="InterPro" id="IPR011006">
    <property type="entry name" value="CheY-like_superfamily"/>
</dbReference>